<dbReference type="SFLD" id="SFLDS00029">
    <property type="entry name" value="Radical_SAM"/>
    <property type="match status" value="1"/>
</dbReference>
<dbReference type="SMART" id="SM00729">
    <property type="entry name" value="Elp3"/>
    <property type="match status" value="1"/>
</dbReference>
<evidence type="ECO:0000256" key="1">
    <source>
        <dbReference type="ARBA" id="ARBA00001966"/>
    </source>
</evidence>
<evidence type="ECO:0000256" key="2">
    <source>
        <dbReference type="ARBA" id="ARBA00022691"/>
    </source>
</evidence>
<comment type="caution">
    <text evidence="7">The sequence shown here is derived from an EMBL/GenBank/DDBJ whole genome shotgun (WGS) entry which is preliminary data.</text>
</comment>
<dbReference type="Pfam" id="PF04055">
    <property type="entry name" value="Radical_SAM"/>
    <property type="match status" value="1"/>
</dbReference>
<proteinExistence type="predicted"/>
<dbReference type="Proteomes" id="UP000243053">
    <property type="component" value="Unassembled WGS sequence"/>
</dbReference>
<name>A0A1Y5E7H7_COLPS</name>
<dbReference type="GO" id="GO:0046872">
    <property type="term" value="F:metal ion binding"/>
    <property type="evidence" value="ECO:0007669"/>
    <property type="project" value="UniProtKB-KW"/>
</dbReference>
<keyword evidence="4" id="KW-0408">Iron</keyword>
<dbReference type="Gene3D" id="3.80.30.20">
    <property type="entry name" value="tm_1862 like domain"/>
    <property type="match status" value="1"/>
</dbReference>
<keyword evidence="2" id="KW-0949">S-adenosyl-L-methionine</keyword>
<evidence type="ECO:0000313" key="8">
    <source>
        <dbReference type="Proteomes" id="UP000243053"/>
    </source>
</evidence>
<keyword evidence="3" id="KW-0479">Metal-binding</keyword>
<reference evidence="8" key="1">
    <citation type="journal article" date="2017" name="Proc. Natl. Acad. Sci. U.S.A.">
        <title>Simulation of Deepwater Horizon oil plume reveals substrate specialization within a complex community of hydrocarbon degraders.</title>
        <authorList>
            <person name="Hu P."/>
            <person name="Dubinsky E.A."/>
            <person name="Probst A.J."/>
            <person name="Wang J."/>
            <person name="Sieber C.M.K."/>
            <person name="Tom L.M."/>
            <person name="Gardinali P."/>
            <person name="Banfield J.F."/>
            <person name="Atlas R.M."/>
            <person name="Andersen G.L."/>
        </authorList>
    </citation>
    <scope>NUCLEOTIDE SEQUENCE [LARGE SCALE GENOMIC DNA]</scope>
</reference>
<comment type="cofactor">
    <cofactor evidence="1">
        <name>[4Fe-4S] cluster</name>
        <dbReference type="ChEBI" id="CHEBI:49883"/>
    </cofactor>
</comment>
<accession>A0A1Y5E7H7</accession>
<protein>
    <submittedName>
        <fullName evidence="7">Radical SAM protein</fullName>
    </submittedName>
</protein>
<dbReference type="InterPro" id="IPR006638">
    <property type="entry name" value="Elp3/MiaA/NifB-like_rSAM"/>
</dbReference>
<dbReference type="InterPro" id="IPR007197">
    <property type="entry name" value="rSAM"/>
</dbReference>
<dbReference type="GO" id="GO:0003824">
    <property type="term" value="F:catalytic activity"/>
    <property type="evidence" value="ECO:0007669"/>
    <property type="project" value="InterPro"/>
</dbReference>
<evidence type="ECO:0000256" key="3">
    <source>
        <dbReference type="ARBA" id="ARBA00022723"/>
    </source>
</evidence>
<keyword evidence="5" id="KW-0411">Iron-sulfur</keyword>
<dbReference type="GO" id="GO:0051536">
    <property type="term" value="F:iron-sulfur cluster binding"/>
    <property type="evidence" value="ECO:0007669"/>
    <property type="project" value="UniProtKB-KW"/>
</dbReference>
<dbReference type="AlphaFoldDB" id="A0A1Y5E7H7"/>
<evidence type="ECO:0000256" key="4">
    <source>
        <dbReference type="ARBA" id="ARBA00023004"/>
    </source>
</evidence>
<dbReference type="EMBL" id="MAAF01000083">
    <property type="protein sequence ID" value="OUR78190.1"/>
    <property type="molecule type" value="Genomic_DNA"/>
</dbReference>
<dbReference type="SUPFAM" id="SSF102114">
    <property type="entry name" value="Radical SAM enzymes"/>
    <property type="match status" value="1"/>
</dbReference>
<sequence length="448" mass="51187">MYDVYCISAGQSDVKKEPNVINKKNMYLNYGLLGLASQINDENLSTIQLQGHFEEPEVFFEYCLNKGIANTRYPVFISMPSFYALSWLKVFTKLLKNKAKIKKIVLGGRWVIDGHPEKIKALLPDVDVIIDGLGDDKILSLLNREPLKYSTQVSSLNYKILDERKLYQPSLEVSRGCGMSCNFCQEGNEKLQPLKEPFVITSEVKSILLNDELINMTPYFESSMFVSNQQWLENLIAQREIYSQNYLWRTESRVDSISPKLIPYLAKAGLRVLDLGLESASHKQLTSMGKSKKPEKYLEKASSLINTAYEFGISVKINILLYAGETSQSIQETFNWLDKHRKFIKGVSIGPVIAFGWDDKKKNFMDELISNGASIYSGNQIIGVSHINLSSKIDHNKALDISRELSCEFMDAKSYYFLKSFSYFPRNYSWENFNSDVNNQPSNYSFSI</sequence>
<dbReference type="SFLD" id="SFLDG01082">
    <property type="entry name" value="B12-binding_domain_containing"/>
    <property type="match status" value="1"/>
</dbReference>
<dbReference type="InterPro" id="IPR023404">
    <property type="entry name" value="rSAM_horseshoe"/>
</dbReference>
<evidence type="ECO:0000259" key="6">
    <source>
        <dbReference type="SMART" id="SM00729"/>
    </source>
</evidence>
<gene>
    <name evidence="7" type="ORF">A9Q75_14110</name>
</gene>
<dbReference type="InterPro" id="IPR051198">
    <property type="entry name" value="BchE-like"/>
</dbReference>
<dbReference type="PANTHER" id="PTHR43409">
    <property type="entry name" value="ANAEROBIC MAGNESIUM-PROTOPORPHYRIN IX MONOMETHYL ESTER CYCLASE-RELATED"/>
    <property type="match status" value="1"/>
</dbReference>
<evidence type="ECO:0000256" key="5">
    <source>
        <dbReference type="ARBA" id="ARBA00023014"/>
    </source>
</evidence>
<feature type="domain" description="Elp3/MiaA/NifB-like radical SAM core" evidence="6">
    <location>
        <begin position="167"/>
        <end position="370"/>
    </location>
</feature>
<organism evidence="7 8">
    <name type="scientific">Colwellia psychrerythraea</name>
    <name type="common">Vibrio psychroerythus</name>
    <dbReference type="NCBI Taxonomy" id="28229"/>
    <lineage>
        <taxon>Bacteria</taxon>
        <taxon>Pseudomonadati</taxon>
        <taxon>Pseudomonadota</taxon>
        <taxon>Gammaproteobacteria</taxon>
        <taxon>Alteromonadales</taxon>
        <taxon>Colwelliaceae</taxon>
        <taxon>Colwellia</taxon>
    </lineage>
</organism>
<evidence type="ECO:0000313" key="7">
    <source>
        <dbReference type="EMBL" id="OUR78190.1"/>
    </source>
</evidence>
<dbReference type="InterPro" id="IPR058240">
    <property type="entry name" value="rSAM_sf"/>
</dbReference>